<accession>A0A820PIH7</accession>
<evidence type="ECO:0000313" key="1">
    <source>
        <dbReference type="EMBL" id="CAF1555078.1"/>
    </source>
</evidence>
<name>A0A820PIH7_9BILA</name>
<comment type="caution">
    <text evidence="2">The sequence shown here is derived from an EMBL/GenBank/DDBJ whole genome shotgun (WGS) entry which is preliminary data.</text>
</comment>
<feature type="non-terminal residue" evidence="2">
    <location>
        <position position="74"/>
    </location>
</feature>
<organism evidence="2 3">
    <name type="scientific">Adineta steineri</name>
    <dbReference type="NCBI Taxonomy" id="433720"/>
    <lineage>
        <taxon>Eukaryota</taxon>
        <taxon>Metazoa</taxon>
        <taxon>Spiralia</taxon>
        <taxon>Gnathifera</taxon>
        <taxon>Rotifera</taxon>
        <taxon>Eurotatoria</taxon>
        <taxon>Bdelloidea</taxon>
        <taxon>Adinetida</taxon>
        <taxon>Adinetidae</taxon>
        <taxon>Adineta</taxon>
    </lineage>
</organism>
<evidence type="ECO:0000313" key="2">
    <source>
        <dbReference type="EMBL" id="CAF4403873.1"/>
    </source>
</evidence>
<protein>
    <submittedName>
        <fullName evidence="2">Uncharacterized protein</fullName>
    </submittedName>
</protein>
<gene>
    <name evidence="1" type="ORF">JYZ213_LOCUS46548</name>
    <name evidence="2" type="ORF">OXD698_LOCUS51617</name>
</gene>
<dbReference type="Proteomes" id="UP000663844">
    <property type="component" value="Unassembled WGS sequence"/>
</dbReference>
<reference evidence="2" key="1">
    <citation type="submission" date="2021-02" db="EMBL/GenBank/DDBJ databases">
        <authorList>
            <person name="Nowell W R."/>
        </authorList>
    </citation>
    <scope>NUCLEOTIDE SEQUENCE</scope>
</reference>
<dbReference type="EMBL" id="CAJNOG010005854">
    <property type="protein sequence ID" value="CAF1555078.1"/>
    <property type="molecule type" value="Genomic_DNA"/>
</dbReference>
<evidence type="ECO:0000313" key="3">
    <source>
        <dbReference type="Proteomes" id="UP000663844"/>
    </source>
</evidence>
<dbReference type="Proteomes" id="UP000663845">
    <property type="component" value="Unassembled WGS sequence"/>
</dbReference>
<sequence>MANNESVDRIRDVTEDADKTNPNVSLIWSFDDETDKVQFIAQSEEISTIDVSSYNFTKPIERFDTDSSYDNVPV</sequence>
<dbReference type="EMBL" id="CAJOAZ010026734">
    <property type="protein sequence ID" value="CAF4403873.1"/>
    <property type="molecule type" value="Genomic_DNA"/>
</dbReference>
<proteinExistence type="predicted"/>
<dbReference type="AlphaFoldDB" id="A0A820PIH7"/>